<organism evidence="2 3">
    <name type="scientific">Streptacidiphilus cavernicola</name>
    <dbReference type="NCBI Taxonomy" id="3342716"/>
    <lineage>
        <taxon>Bacteria</taxon>
        <taxon>Bacillati</taxon>
        <taxon>Actinomycetota</taxon>
        <taxon>Actinomycetes</taxon>
        <taxon>Kitasatosporales</taxon>
        <taxon>Streptomycetaceae</taxon>
        <taxon>Streptacidiphilus</taxon>
    </lineage>
</organism>
<accession>A0ABV6W2H9</accession>
<comment type="caution">
    <text evidence="2">The sequence shown here is derived from an EMBL/GenBank/DDBJ whole genome shotgun (WGS) entry which is preliminary data.</text>
</comment>
<proteinExistence type="predicted"/>
<evidence type="ECO:0000256" key="1">
    <source>
        <dbReference type="SAM" id="MobiDB-lite"/>
    </source>
</evidence>
<feature type="region of interest" description="Disordered" evidence="1">
    <location>
        <begin position="144"/>
        <end position="212"/>
    </location>
</feature>
<dbReference type="Proteomes" id="UP001592531">
    <property type="component" value="Unassembled WGS sequence"/>
</dbReference>
<feature type="compositionally biased region" description="Basic and acidic residues" evidence="1">
    <location>
        <begin position="196"/>
        <end position="212"/>
    </location>
</feature>
<protein>
    <submittedName>
        <fullName evidence="2">Uncharacterized protein</fullName>
    </submittedName>
</protein>
<evidence type="ECO:0000313" key="3">
    <source>
        <dbReference type="Proteomes" id="UP001592531"/>
    </source>
</evidence>
<name>A0ABV6W2H9_9ACTN</name>
<gene>
    <name evidence="2" type="ORF">ACEZDE_26705</name>
</gene>
<sequence length="212" mass="23092">MPEAAAEVYGAGHGAGYGGVRFEPFAAQLLLDRDAVTFAGPPYQPPPVLAIWIASLYGYRFSHVDPVPKPRLAMLMHFVRDDDPAARRMAGWMRDPASDPGFVSGVEWVVGGDGFNPPGWRPDVRLVVPPDTLLAVPSMERELERQALTRPRARDGDPGGGGWLDRQPYELRGPRPGPSRQVHPPTAPPDTIARSDSNEHPDTAEHPEGTPQ</sequence>
<feature type="compositionally biased region" description="Basic and acidic residues" evidence="1">
    <location>
        <begin position="144"/>
        <end position="157"/>
    </location>
</feature>
<keyword evidence="3" id="KW-1185">Reference proteome</keyword>
<dbReference type="EMBL" id="JBHFAB010000024">
    <property type="protein sequence ID" value="MFC1420205.1"/>
    <property type="molecule type" value="Genomic_DNA"/>
</dbReference>
<dbReference type="RefSeq" id="WP_380540987.1">
    <property type="nucleotide sequence ID" value="NZ_JBHFAB010000024.1"/>
</dbReference>
<reference evidence="2 3" key="1">
    <citation type="submission" date="2024-09" db="EMBL/GenBank/DDBJ databases">
        <authorList>
            <person name="Lee S.D."/>
        </authorList>
    </citation>
    <scope>NUCLEOTIDE SEQUENCE [LARGE SCALE GENOMIC DNA]</scope>
    <source>
        <strain evidence="2 3">N8-3</strain>
    </source>
</reference>
<evidence type="ECO:0000313" key="2">
    <source>
        <dbReference type="EMBL" id="MFC1420205.1"/>
    </source>
</evidence>